<dbReference type="EMBL" id="CASHTH010004427">
    <property type="protein sequence ID" value="CAI8057178.1"/>
    <property type="molecule type" value="Genomic_DNA"/>
</dbReference>
<dbReference type="Gene3D" id="3.60.21.10">
    <property type="match status" value="1"/>
</dbReference>
<protein>
    <recommendedName>
        <fullName evidence="1">Calcineurin-like phosphoesterase domain-containing protein</fullName>
    </recommendedName>
</protein>
<evidence type="ECO:0000259" key="1">
    <source>
        <dbReference type="Pfam" id="PF00149"/>
    </source>
</evidence>
<feature type="domain" description="Calcineurin-like phosphoesterase" evidence="1">
    <location>
        <begin position="25"/>
        <end position="101"/>
    </location>
</feature>
<name>A0AA35TZ52_GEOBA</name>
<dbReference type="PANTHER" id="PTHR30337">
    <property type="entry name" value="COMPONENT OF ATP-DEPENDENT DSDNA EXONUCLEASE"/>
    <property type="match status" value="1"/>
</dbReference>
<sequence>MVRHFLSQEAQARFSAARLDVIEEMGRLAVEERCQFVVVCGDVFESNQVQRQLLVRALEKMAAFPEMGFFLLPGNHDPVNASSVYESPTFRQRCPDNVRVLREFEVVEAVPGVELVPAPWPNKHPTTDLVEAACAGLEAGSALRIVVGHGAMDSMSPDPGDRRAIGLRGVEERVSAGLVHYVALGDRHSTTNVGSTGRIHYSGAPEPTDYDETDPGNVLVVDLTADRVEVEIRHVGKWRFLQRNWPVSSDQDIDALEEWLSGEEAKERTVVRLSLVGQVSVAQKARLDDLLEHHADLFGAIEMWERQSDLVVIPDETDVDHFGLSGFASDALSELRSMAEGGESAPAARDALALLYRLVEARS</sequence>
<dbReference type="InterPro" id="IPR050535">
    <property type="entry name" value="DNA_Repair-Maintenance_Comp"/>
</dbReference>
<dbReference type="Proteomes" id="UP001174909">
    <property type="component" value="Unassembled WGS sequence"/>
</dbReference>
<reference evidence="2" key="1">
    <citation type="submission" date="2023-03" db="EMBL/GenBank/DDBJ databases">
        <authorList>
            <person name="Steffen K."/>
            <person name="Cardenas P."/>
        </authorList>
    </citation>
    <scope>NUCLEOTIDE SEQUENCE</scope>
</reference>
<accession>A0AA35TZ52</accession>
<dbReference type="Pfam" id="PF00149">
    <property type="entry name" value="Metallophos"/>
    <property type="match status" value="1"/>
</dbReference>
<comment type="caution">
    <text evidence="2">The sequence shown here is derived from an EMBL/GenBank/DDBJ whole genome shotgun (WGS) entry which is preliminary data.</text>
</comment>
<dbReference type="InterPro" id="IPR004843">
    <property type="entry name" value="Calcineurin-like_PHP"/>
</dbReference>
<dbReference type="PANTHER" id="PTHR30337:SF0">
    <property type="entry name" value="NUCLEASE SBCCD SUBUNIT D"/>
    <property type="match status" value="1"/>
</dbReference>
<evidence type="ECO:0000313" key="3">
    <source>
        <dbReference type="Proteomes" id="UP001174909"/>
    </source>
</evidence>
<dbReference type="PIRSF" id="PIRSF033093">
    <property type="entry name" value="UCP_ML1119"/>
    <property type="match status" value="1"/>
</dbReference>
<evidence type="ECO:0000313" key="2">
    <source>
        <dbReference type="EMBL" id="CAI8057178.1"/>
    </source>
</evidence>
<dbReference type="InterPro" id="IPR014577">
    <property type="entry name" value="UCP033093_metalloPase"/>
</dbReference>
<dbReference type="AlphaFoldDB" id="A0AA35TZ52"/>
<gene>
    <name evidence="2" type="ORF">GBAR_LOCUS31142</name>
</gene>
<keyword evidence="3" id="KW-1185">Reference proteome</keyword>
<proteinExistence type="predicted"/>
<organism evidence="2 3">
    <name type="scientific">Geodia barretti</name>
    <name type="common">Barrett's horny sponge</name>
    <dbReference type="NCBI Taxonomy" id="519541"/>
    <lineage>
        <taxon>Eukaryota</taxon>
        <taxon>Metazoa</taxon>
        <taxon>Porifera</taxon>
        <taxon>Demospongiae</taxon>
        <taxon>Heteroscleromorpha</taxon>
        <taxon>Tetractinellida</taxon>
        <taxon>Astrophorina</taxon>
        <taxon>Geodiidae</taxon>
        <taxon>Geodia</taxon>
    </lineage>
</organism>
<dbReference type="SUPFAM" id="SSF56300">
    <property type="entry name" value="Metallo-dependent phosphatases"/>
    <property type="match status" value="1"/>
</dbReference>
<dbReference type="InterPro" id="IPR029052">
    <property type="entry name" value="Metallo-depent_PP-like"/>
</dbReference>
<dbReference type="GO" id="GO:0016787">
    <property type="term" value="F:hydrolase activity"/>
    <property type="evidence" value="ECO:0007669"/>
    <property type="project" value="InterPro"/>
</dbReference>